<accession>A0ABN2V1Z5</accession>
<reference evidence="1 2" key="1">
    <citation type="journal article" date="2019" name="Int. J. Syst. Evol. Microbiol.">
        <title>The Global Catalogue of Microorganisms (GCM) 10K type strain sequencing project: providing services to taxonomists for standard genome sequencing and annotation.</title>
        <authorList>
            <consortium name="The Broad Institute Genomics Platform"/>
            <consortium name="The Broad Institute Genome Sequencing Center for Infectious Disease"/>
            <person name="Wu L."/>
            <person name="Ma J."/>
        </authorList>
    </citation>
    <scope>NUCLEOTIDE SEQUENCE [LARGE SCALE GENOMIC DNA]</scope>
    <source>
        <strain evidence="1 2">JCM 16014</strain>
    </source>
</reference>
<dbReference type="RefSeq" id="WP_344669369.1">
    <property type="nucleotide sequence ID" value="NZ_BAAAQN010000046.1"/>
</dbReference>
<evidence type="ECO:0000313" key="2">
    <source>
        <dbReference type="Proteomes" id="UP001500751"/>
    </source>
</evidence>
<evidence type="ECO:0000313" key="1">
    <source>
        <dbReference type="EMBL" id="GAA2049023.1"/>
    </source>
</evidence>
<gene>
    <name evidence="1" type="ORF">GCM10009839_63510</name>
</gene>
<dbReference type="Proteomes" id="UP001500751">
    <property type="component" value="Unassembled WGS sequence"/>
</dbReference>
<sequence>MRSIQGLLAELAYLQRSCTYLTDALRDIERSAGSFSDLDPMQEAMIEATTQQEASFIKHHLDSAARSAEDWRARIEAAAG</sequence>
<keyword evidence="2" id="KW-1185">Reference proteome</keyword>
<dbReference type="EMBL" id="BAAAQN010000046">
    <property type="protein sequence ID" value="GAA2049023.1"/>
    <property type="molecule type" value="Genomic_DNA"/>
</dbReference>
<protein>
    <submittedName>
        <fullName evidence="1">Uncharacterized protein</fullName>
    </submittedName>
</protein>
<name>A0ABN2V1Z5_9ACTN</name>
<proteinExistence type="predicted"/>
<comment type="caution">
    <text evidence="1">The sequence shown here is derived from an EMBL/GenBank/DDBJ whole genome shotgun (WGS) entry which is preliminary data.</text>
</comment>
<organism evidence="1 2">
    <name type="scientific">Catenulispora yoronensis</name>
    <dbReference type="NCBI Taxonomy" id="450799"/>
    <lineage>
        <taxon>Bacteria</taxon>
        <taxon>Bacillati</taxon>
        <taxon>Actinomycetota</taxon>
        <taxon>Actinomycetes</taxon>
        <taxon>Catenulisporales</taxon>
        <taxon>Catenulisporaceae</taxon>
        <taxon>Catenulispora</taxon>
    </lineage>
</organism>